<evidence type="ECO:0000313" key="2">
    <source>
        <dbReference type="EMBL" id="STQ89314.1"/>
    </source>
</evidence>
<dbReference type="RefSeq" id="WP_115225775.1">
    <property type="nucleotide sequence ID" value="NZ_CAWOLO010000001.1"/>
</dbReference>
<gene>
    <name evidence="3" type="ORF">EV682_101312</name>
    <name evidence="2" type="ORF">NCTC11159_00330</name>
</gene>
<dbReference type="OrthoDB" id="2048536at2"/>
<evidence type="ECO:0000313" key="5">
    <source>
        <dbReference type="Proteomes" id="UP000295794"/>
    </source>
</evidence>
<evidence type="ECO:0000313" key="3">
    <source>
        <dbReference type="EMBL" id="TCU90287.1"/>
    </source>
</evidence>
<protein>
    <recommendedName>
        <fullName evidence="6">Small integral membrane protein</fullName>
    </recommendedName>
</protein>
<evidence type="ECO:0000313" key="4">
    <source>
        <dbReference type="Proteomes" id="UP000255108"/>
    </source>
</evidence>
<dbReference type="InterPro" id="IPR056918">
    <property type="entry name" value="8xMP"/>
</dbReference>
<organism evidence="2 4">
    <name type="scientific">Iodobacter fluviatilis</name>
    <dbReference type="NCBI Taxonomy" id="537"/>
    <lineage>
        <taxon>Bacteria</taxon>
        <taxon>Pseudomonadati</taxon>
        <taxon>Pseudomonadota</taxon>
        <taxon>Betaproteobacteria</taxon>
        <taxon>Neisseriales</taxon>
        <taxon>Chitinibacteraceae</taxon>
        <taxon>Iodobacter</taxon>
    </lineage>
</organism>
<keyword evidence="1" id="KW-0472">Membrane</keyword>
<evidence type="ECO:0000256" key="1">
    <source>
        <dbReference type="SAM" id="Phobius"/>
    </source>
</evidence>
<dbReference type="Proteomes" id="UP000295794">
    <property type="component" value="Unassembled WGS sequence"/>
</dbReference>
<dbReference type="EMBL" id="SMBT01000001">
    <property type="protein sequence ID" value="TCU90287.1"/>
    <property type="molecule type" value="Genomic_DNA"/>
</dbReference>
<evidence type="ECO:0008006" key="6">
    <source>
        <dbReference type="Google" id="ProtNLM"/>
    </source>
</evidence>
<feature type="transmembrane region" description="Helical" evidence="1">
    <location>
        <begin position="149"/>
        <end position="170"/>
    </location>
</feature>
<dbReference type="EMBL" id="UGHR01000001">
    <property type="protein sequence ID" value="STQ89314.1"/>
    <property type="molecule type" value="Genomic_DNA"/>
</dbReference>
<keyword evidence="1" id="KW-1133">Transmembrane helix</keyword>
<keyword evidence="1" id="KW-0812">Transmembrane</keyword>
<dbReference type="AlphaFoldDB" id="A0A377Q2B4"/>
<accession>A0A377Q2B4</accession>
<feature type="transmembrane region" description="Helical" evidence="1">
    <location>
        <begin position="78"/>
        <end position="97"/>
    </location>
</feature>
<reference evidence="2 4" key="1">
    <citation type="submission" date="2018-06" db="EMBL/GenBank/DDBJ databases">
        <authorList>
            <consortium name="Pathogen Informatics"/>
            <person name="Doyle S."/>
        </authorList>
    </citation>
    <scope>NUCLEOTIDE SEQUENCE [LARGE SCALE GENOMIC DNA]</scope>
    <source>
        <strain evidence="2 4">NCTC11159</strain>
    </source>
</reference>
<feature type="transmembrane region" description="Helical" evidence="1">
    <location>
        <begin position="54"/>
        <end position="72"/>
    </location>
</feature>
<reference evidence="3 5" key="2">
    <citation type="submission" date="2019-03" db="EMBL/GenBank/DDBJ databases">
        <title>Genomic Encyclopedia of Type Strains, Phase IV (KMG-IV): sequencing the most valuable type-strain genomes for metagenomic binning, comparative biology and taxonomic classification.</title>
        <authorList>
            <person name="Goeker M."/>
        </authorList>
    </citation>
    <scope>NUCLEOTIDE SEQUENCE [LARGE SCALE GENOMIC DNA]</scope>
    <source>
        <strain evidence="3 5">DSM 3764</strain>
    </source>
</reference>
<dbReference type="Pfam" id="PF24838">
    <property type="entry name" value="8xMP"/>
    <property type="match status" value="1"/>
</dbReference>
<proteinExistence type="predicted"/>
<name>A0A377Q2B4_9NEIS</name>
<keyword evidence="5" id="KW-1185">Reference proteome</keyword>
<dbReference type="Proteomes" id="UP000255108">
    <property type="component" value="Unassembled WGS sequence"/>
</dbReference>
<sequence>MVSPQVDRAGLFNEIAEGTTYPHNDKWYSHLLDQYKLYVEMADRISQRRATANTYFLSLNSAILAFVGYLSVKDTGEYNWMLACGGVALSWLWRTLIISYSNLNTAKFKVIHQIEKRLPISPYEAEWDAMERGTNPTLYKPLTHIERNVPLVFIALHVIVFTRMFPWFLLTVFLELPLPSCGC</sequence>